<dbReference type="Proteomes" id="UP001157134">
    <property type="component" value="Unassembled WGS sequence"/>
</dbReference>
<feature type="domain" description="Solute-binding protein family 3/N-terminal" evidence="3">
    <location>
        <begin position="14"/>
        <end position="241"/>
    </location>
</feature>
<dbReference type="EMBL" id="BSSV01000002">
    <property type="protein sequence ID" value="GLX84993.1"/>
    <property type="molecule type" value="Genomic_DNA"/>
</dbReference>
<proteinExistence type="inferred from homology"/>
<organism evidence="4 5">
    <name type="scientific">Thalassotalea loyana</name>
    <dbReference type="NCBI Taxonomy" id="280483"/>
    <lineage>
        <taxon>Bacteria</taxon>
        <taxon>Pseudomonadati</taxon>
        <taxon>Pseudomonadota</taxon>
        <taxon>Gammaproteobacteria</taxon>
        <taxon>Alteromonadales</taxon>
        <taxon>Colwelliaceae</taxon>
        <taxon>Thalassotalea</taxon>
    </lineage>
</organism>
<dbReference type="Pfam" id="PF00497">
    <property type="entry name" value="SBP_bac_3"/>
    <property type="match status" value="1"/>
</dbReference>
<dbReference type="SUPFAM" id="SSF53850">
    <property type="entry name" value="Periplasmic binding protein-like II"/>
    <property type="match status" value="1"/>
</dbReference>
<accession>A0ABQ6HA48</accession>
<comment type="similarity">
    <text evidence="1">Belongs to the bacterial solute-binding protein 3 family.</text>
</comment>
<dbReference type="InterPro" id="IPR001638">
    <property type="entry name" value="Solute-binding_3/MltF_N"/>
</dbReference>
<protein>
    <recommendedName>
        <fullName evidence="3">Solute-binding protein family 3/N-terminal domain-containing protein</fullName>
    </recommendedName>
</protein>
<evidence type="ECO:0000259" key="3">
    <source>
        <dbReference type="SMART" id="SM00062"/>
    </source>
</evidence>
<evidence type="ECO:0000256" key="1">
    <source>
        <dbReference type="ARBA" id="ARBA00010333"/>
    </source>
</evidence>
<dbReference type="PANTHER" id="PTHR35936">
    <property type="entry name" value="MEMBRANE-BOUND LYTIC MUREIN TRANSGLYCOSYLASE F"/>
    <property type="match status" value="1"/>
</dbReference>
<name>A0ABQ6HA48_9GAMM</name>
<reference evidence="4 5" key="1">
    <citation type="submission" date="2023-03" db="EMBL/GenBank/DDBJ databases">
        <title>Thalassotalea loyana LMG 22536T draft genome sequence.</title>
        <authorList>
            <person name="Sawabe T."/>
        </authorList>
    </citation>
    <scope>NUCLEOTIDE SEQUENCE [LARGE SCALE GENOMIC DNA]</scope>
    <source>
        <strain evidence="4 5">LMG 22536</strain>
    </source>
</reference>
<dbReference type="Gene3D" id="3.40.190.10">
    <property type="entry name" value="Periplasmic binding protein-like II"/>
    <property type="match status" value="2"/>
</dbReference>
<gene>
    <name evidence="4" type="ORF">tloyanaT_12450</name>
</gene>
<evidence type="ECO:0000313" key="5">
    <source>
        <dbReference type="Proteomes" id="UP001157134"/>
    </source>
</evidence>
<evidence type="ECO:0000313" key="4">
    <source>
        <dbReference type="EMBL" id="GLX84993.1"/>
    </source>
</evidence>
<evidence type="ECO:0000256" key="2">
    <source>
        <dbReference type="ARBA" id="ARBA00022729"/>
    </source>
</evidence>
<sequence length="255" mass="29330">MCWHAIVLSADNKTISVGVAHFPPYSIDDLDEITGAEVDIVKESLAIMGYQVNFVSYPYGRLPIAFSTREVDCTIVTQKNFSEISVYYSDIVLPEYQTVAVHLKKNNFDINSINDLKAKSIIAHQRAHLFYGEEYKSIADKNKDTGLYQETARQETQVRMMFLGRIDVIVLAHEIFLYFQERADYQQKNRDYQVSKIFGDKFGFYNAFWDQAVRDDFNVGLEKIKVNGTYQAILERHLKNYSTTDVLQTVPASSQ</sequence>
<keyword evidence="2" id="KW-0732">Signal</keyword>
<keyword evidence="5" id="KW-1185">Reference proteome</keyword>
<dbReference type="PANTHER" id="PTHR35936:SF38">
    <property type="entry name" value="GLUTAMINE-BINDING PERIPLASMIC PROTEIN"/>
    <property type="match status" value="1"/>
</dbReference>
<comment type="caution">
    <text evidence="4">The sequence shown here is derived from an EMBL/GenBank/DDBJ whole genome shotgun (WGS) entry which is preliminary data.</text>
</comment>
<dbReference type="SMART" id="SM00062">
    <property type="entry name" value="PBPb"/>
    <property type="match status" value="1"/>
</dbReference>